<protein>
    <submittedName>
        <fullName evidence="1">Uncharacterized protein</fullName>
    </submittedName>
</protein>
<organism evidence="1 2">
    <name type="scientific">[Brevibacterium] flavum</name>
    <dbReference type="NCBI Taxonomy" id="92706"/>
    <lineage>
        <taxon>Bacteria</taxon>
        <taxon>Bacillati</taxon>
        <taxon>Actinomycetota</taxon>
        <taxon>Actinomycetes</taxon>
        <taxon>Mycobacteriales</taxon>
        <taxon>Corynebacteriaceae</taxon>
        <taxon>Corynebacterium</taxon>
    </lineage>
</organism>
<sequence length="165" mass="18932">MSGSKWDLPPVPAEQLKFMTEFFQQGKALVGDRFPVISQENVEAWCRALPELSSISQHNVMAALARWSNSGVTNRMVSPKDIRDALREERKAWENTPQGRAQLRAYRRRMEDLRDQQLKDGTFAQLRGFQPREIEAKPNVEAIADLRKLALEKIQAGREKLNGDR</sequence>
<dbReference type="AlphaFoldDB" id="A0A0F6WQV7"/>
<dbReference type="EMBL" id="CP011309">
    <property type="protein sequence ID" value="AKF27813.1"/>
    <property type="molecule type" value="Genomic_DNA"/>
</dbReference>
<dbReference type="Proteomes" id="UP000034037">
    <property type="component" value="Chromosome"/>
</dbReference>
<dbReference type="PATRIC" id="fig|92706.3.peg.2038"/>
<keyword evidence="2" id="KW-1185">Reference proteome</keyword>
<gene>
    <name evidence="1" type="ORF">YH66_09750</name>
</gene>
<proteinExistence type="predicted"/>
<dbReference type="RefSeq" id="WP_003861854.1">
    <property type="nucleotide sequence ID" value="NZ_CP011309.1"/>
</dbReference>
<dbReference type="HOGENOM" id="CLU_1755764_0_0_11"/>
<accession>A0A0F6WQV7</accession>
<evidence type="ECO:0000313" key="1">
    <source>
        <dbReference type="EMBL" id="AKF27813.1"/>
    </source>
</evidence>
<name>A0A0F6WQV7_9CORY</name>
<evidence type="ECO:0000313" key="2">
    <source>
        <dbReference type="Proteomes" id="UP000034037"/>
    </source>
</evidence>
<reference evidence="1 2" key="1">
    <citation type="submission" date="2015-04" db="EMBL/GenBank/DDBJ databases">
        <title>Complete Genome Sequence of Brevibacterium flavum ATCC 15168.</title>
        <authorList>
            <person name="Ahn J."/>
            <person name="Park G."/>
            <person name="Jeon W."/>
            <person name="Jang Y."/>
            <person name="Jang M."/>
            <person name="Lee H."/>
            <person name="Lee H."/>
        </authorList>
    </citation>
    <scope>NUCLEOTIDE SEQUENCE [LARGE SCALE GENOMIC DNA]</scope>
    <source>
        <strain evidence="1 2">ATCC 15168</strain>
    </source>
</reference>